<feature type="non-terminal residue" evidence="2">
    <location>
        <position position="1"/>
    </location>
</feature>
<reference evidence="2 3" key="1">
    <citation type="journal article" date="2019" name="Sci. Rep.">
        <title>Orb-weaving spider Araneus ventricosus genome elucidates the spidroin gene catalogue.</title>
        <authorList>
            <person name="Kono N."/>
            <person name="Nakamura H."/>
            <person name="Ohtoshi R."/>
            <person name="Moran D.A.P."/>
            <person name="Shinohara A."/>
            <person name="Yoshida Y."/>
            <person name="Fujiwara M."/>
            <person name="Mori M."/>
            <person name="Tomita M."/>
            <person name="Arakawa K."/>
        </authorList>
    </citation>
    <scope>NUCLEOTIDE SEQUENCE [LARGE SCALE GENOMIC DNA]</scope>
</reference>
<comment type="caution">
    <text evidence="2">The sequence shown here is derived from an EMBL/GenBank/DDBJ whole genome shotgun (WGS) entry which is preliminary data.</text>
</comment>
<gene>
    <name evidence="2" type="ORF">AVEN_201667_1</name>
</gene>
<sequence>IIKQGAVVKSGSQQLIFDVQDDFSSKYENNDELINGSETQVSPALPESSANEPASEENCLSARDSRCVF</sequence>
<keyword evidence="3" id="KW-1185">Reference proteome</keyword>
<accession>A0A4Y1ZQ16</accession>
<protein>
    <submittedName>
        <fullName evidence="2">Uncharacterized protein</fullName>
    </submittedName>
</protein>
<evidence type="ECO:0000256" key="1">
    <source>
        <dbReference type="SAM" id="MobiDB-lite"/>
    </source>
</evidence>
<evidence type="ECO:0000313" key="2">
    <source>
        <dbReference type="EMBL" id="GBL60430.1"/>
    </source>
</evidence>
<organism evidence="2 3">
    <name type="scientific">Araneus ventricosus</name>
    <name type="common">Orbweaver spider</name>
    <name type="synonym">Epeira ventricosa</name>
    <dbReference type="NCBI Taxonomy" id="182803"/>
    <lineage>
        <taxon>Eukaryota</taxon>
        <taxon>Metazoa</taxon>
        <taxon>Ecdysozoa</taxon>
        <taxon>Arthropoda</taxon>
        <taxon>Chelicerata</taxon>
        <taxon>Arachnida</taxon>
        <taxon>Araneae</taxon>
        <taxon>Araneomorphae</taxon>
        <taxon>Entelegynae</taxon>
        <taxon>Araneoidea</taxon>
        <taxon>Araneidae</taxon>
        <taxon>Araneus</taxon>
    </lineage>
</organism>
<dbReference type="EMBL" id="BGPR01151690">
    <property type="protein sequence ID" value="GBL60430.1"/>
    <property type="molecule type" value="Genomic_DNA"/>
</dbReference>
<dbReference type="AlphaFoldDB" id="A0A4Y1ZQ16"/>
<proteinExistence type="predicted"/>
<feature type="compositionally biased region" description="Low complexity" evidence="1">
    <location>
        <begin position="42"/>
        <end position="58"/>
    </location>
</feature>
<evidence type="ECO:0000313" key="3">
    <source>
        <dbReference type="Proteomes" id="UP000499080"/>
    </source>
</evidence>
<feature type="region of interest" description="Disordered" evidence="1">
    <location>
        <begin position="29"/>
        <end position="69"/>
    </location>
</feature>
<dbReference type="Proteomes" id="UP000499080">
    <property type="component" value="Unassembled WGS sequence"/>
</dbReference>
<dbReference type="OrthoDB" id="9998011at2759"/>
<name>A0A4Y1ZQ16_ARAVE</name>